<evidence type="ECO:0000313" key="5">
    <source>
        <dbReference type="EMBL" id="MDD7969570.1"/>
    </source>
</evidence>
<comment type="caution">
    <text evidence="5">The sequence shown here is derived from an EMBL/GenBank/DDBJ whole genome shotgun (WGS) entry which is preliminary data.</text>
</comment>
<evidence type="ECO:0000256" key="2">
    <source>
        <dbReference type="ARBA" id="ARBA00023125"/>
    </source>
</evidence>
<organism evidence="5 6">
    <name type="scientific">Roseinatronobacter alkalisoli</name>
    <dbReference type="NCBI Taxonomy" id="3028235"/>
    <lineage>
        <taxon>Bacteria</taxon>
        <taxon>Pseudomonadati</taxon>
        <taxon>Pseudomonadota</taxon>
        <taxon>Alphaproteobacteria</taxon>
        <taxon>Rhodobacterales</taxon>
        <taxon>Paracoccaceae</taxon>
        <taxon>Roseinatronobacter</taxon>
    </lineage>
</organism>
<keyword evidence="2" id="KW-0238">DNA-binding</keyword>
<dbReference type="RefSeq" id="WP_274350036.1">
    <property type="nucleotide sequence ID" value="NZ_JAQZSM010000001.1"/>
</dbReference>
<keyword evidence="3" id="KW-0804">Transcription</keyword>
<dbReference type="PROSITE" id="PS01124">
    <property type="entry name" value="HTH_ARAC_FAMILY_2"/>
    <property type="match status" value="1"/>
</dbReference>
<dbReference type="InterPro" id="IPR037923">
    <property type="entry name" value="HTH-like"/>
</dbReference>
<keyword evidence="1" id="KW-0805">Transcription regulation</keyword>
<dbReference type="PANTHER" id="PTHR43280:SF32">
    <property type="entry name" value="TRANSCRIPTIONAL REGULATORY PROTEIN"/>
    <property type="match status" value="1"/>
</dbReference>
<dbReference type="SUPFAM" id="SSF51215">
    <property type="entry name" value="Regulatory protein AraC"/>
    <property type="match status" value="1"/>
</dbReference>
<protein>
    <submittedName>
        <fullName evidence="5">Helix-turn-helix domain-containing protein</fullName>
    </submittedName>
</protein>
<gene>
    <name evidence="5" type="ORF">PUT78_00530</name>
</gene>
<feature type="domain" description="HTH araC/xylS-type" evidence="4">
    <location>
        <begin position="158"/>
        <end position="256"/>
    </location>
</feature>
<dbReference type="EMBL" id="JAQZSM010000001">
    <property type="protein sequence ID" value="MDD7969570.1"/>
    <property type="molecule type" value="Genomic_DNA"/>
</dbReference>
<dbReference type="Proteomes" id="UP001431784">
    <property type="component" value="Unassembled WGS sequence"/>
</dbReference>
<proteinExistence type="predicted"/>
<keyword evidence="6" id="KW-1185">Reference proteome</keyword>
<sequence>MERIVDRAAGLDWQIKPHRHTHLLQIFLLLSGQITFHLEGQQRCLTPPVALCLPPTVVHGFDFSAETEGWVLSLPVQNFPEFLADGAELAFILRGPEILAPAAAVQDNFSRLFDVWSENRRFRSTALRCLLGQILCALFRDHATSPAAHPTRTDPRIARFQSLIAQHFSAHWQVSDYAATLGMSARNLGRLCKHQTGLSPQAMIEAHLMREAARLLAYTRMSAQSVAHRLGYDDPSYFNRRFRAFANMSPGAYRRRLDQ</sequence>
<dbReference type="InterPro" id="IPR009057">
    <property type="entry name" value="Homeodomain-like_sf"/>
</dbReference>
<dbReference type="Gene3D" id="2.60.120.10">
    <property type="entry name" value="Jelly Rolls"/>
    <property type="match status" value="1"/>
</dbReference>
<dbReference type="Pfam" id="PF02311">
    <property type="entry name" value="AraC_binding"/>
    <property type="match status" value="1"/>
</dbReference>
<dbReference type="InterPro" id="IPR014710">
    <property type="entry name" value="RmlC-like_jellyroll"/>
</dbReference>
<dbReference type="Gene3D" id="1.10.10.60">
    <property type="entry name" value="Homeodomain-like"/>
    <property type="match status" value="1"/>
</dbReference>
<dbReference type="SUPFAM" id="SSF46689">
    <property type="entry name" value="Homeodomain-like"/>
    <property type="match status" value="2"/>
</dbReference>
<evidence type="ECO:0000256" key="1">
    <source>
        <dbReference type="ARBA" id="ARBA00023015"/>
    </source>
</evidence>
<dbReference type="SMART" id="SM00342">
    <property type="entry name" value="HTH_ARAC"/>
    <property type="match status" value="1"/>
</dbReference>
<evidence type="ECO:0000313" key="6">
    <source>
        <dbReference type="Proteomes" id="UP001431784"/>
    </source>
</evidence>
<name>A0ABT5T378_9RHOB</name>
<evidence type="ECO:0000256" key="3">
    <source>
        <dbReference type="ARBA" id="ARBA00023163"/>
    </source>
</evidence>
<reference evidence="5" key="1">
    <citation type="submission" date="2023-02" db="EMBL/GenBank/DDBJ databases">
        <title>Description of Roseinatronobacter alkalisoli sp. nov., an alkaliphilic bacerium isolated from soda soil.</title>
        <authorList>
            <person name="Wei W."/>
        </authorList>
    </citation>
    <scope>NUCLEOTIDE SEQUENCE</scope>
    <source>
        <strain evidence="5">HJB301</strain>
    </source>
</reference>
<evidence type="ECO:0000259" key="4">
    <source>
        <dbReference type="PROSITE" id="PS01124"/>
    </source>
</evidence>
<accession>A0ABT5T378</accession>
<dbReference type="Pfam" id="PF12833">
    <property type="entry name" value="HTH_18"/>
    <property type="match status" value="1"/>
</dbReference>
<dbReference type="InterPro" id="IPR018060">
    <property type="entry name" value="HTH_AraC"/>
</dbReference>
<dbReference type="CDD" id="cd06999">
    <property type="entry name" value="cupin_HpaA-like_N"/>
    <property type="match status" value="1"/>
</dbReference>
<dbReference type="PANTHER" id="PTHR43280">
    <property type="entry name" value="ARAC-FAMILY TRANSCRIPTIONAL REGULATOR"/>
    <property type="match status" value="1"/>
</dbReference>
<dbReference type="InterPro" id="IPR047264">
    <property type="entry name" value="Cupin_HpaA-like_N"/>
</dbReference>
<dbReference type="InterPro" id="IPR003313">
    <property type="entry name" value="AraC-bd"/>
</dbReference>